<evidence type="ECO:0000313" key="3">
    <source>
        <dbReference type="EMBL" id="KIQ59255.1"/>
    </source>
</evidence>
<keyword evidence="1" id="KW-0812">Transmembrane</keyword>
<dbReference type="GO" id="GO:0016747">
    <property type="term" value="F:acyltransferase activity, transferring groups other than amino-acyl groups"/>
    <property type="evidence" value="ECO:0007669"/>
    <property type="project" value="InterPro"/>
</dbReference>
<feature type="transmembrane region" description="Helical" evidence="1">
    <location>
        <begin position="152"/>
        <end position="170"/>
    </location>
</feature>
<dbReference type="InterPro" id="IPR050879">
    <property type="entry name" value="Acyltransferase_3"/>
</dbReference>
<dbReference type="PATRIC" id="fig|294.124.peg.2370"/>
<dbReference type="PANTHER" id="PTHR23028:SF53">
    <property type="entry name" value="ACYL_TRANSF_3 DOMAIN-CONTAINING PROTEIN"/>
    <property type="match status" value="1"/>
</dbReference>
<dbReference type="EMBL" id="JXNZ01000086">
    <property type="protein sequence ID" value="KIQ59255.1"/>
    <property type="molecule type" value="Genomic_DNA"/>
</dbReference>
<sequence length="384" mass="43852">MSSKRIMDIELLRAVAVMGVLFHHLQGMPFPGGWPRLAALADSFQLWWGVDLFFAISGFVIGRSLIPQLRRCDGPRQFWTTTCDFWLRRAFRLLPSAWLWLLLILFATFFLNRSGAFGSVQANLQATLAGFLQFANLRFADAFMRYEYGASFVYWTLSLEEQFYLVLPLLVFVSRRYLVWVLLAVVVVQLFTWRALWLSVIRTDALALGVLLSIWSLQPSYWRLEPKGLRWPGLGVLLIVGLGGVMAWVATEHFNLSFYRLGVIALCSAVLVWVASYDRDYLLPRSRLKTALTWVGSRSYGIYLIHIPMFFLLRELWFRLAPLGSPDPASHPWLALACALLLIGLLSELNYRLVEMPMRKRGVRLVERLSTARTVLPVPGAPSC</sequence>
<evidence type="ECO:0000256" key="1">
    <source>
        <dbReference type="SAM" id="Phobius"/>
    </source>
</evidence>
<dbReference type="PANTHER" id="PTHR23028">
    <property type="entry name" value="ACETYLTRANSFERASE"/>
    <property type="match status" value="1"/>
</dbReference>
<dbReference type="OrthoDB" id="9767863at2"/>
<keyword evidence="3" id="KW-0808">Transferase</keyword>
<feature type="domain" description="Acyltransferase 3" evidence="2">
    <location>
        <begin position="9"/>
        <end position="343"/>
    </location>
</feature>
<feature type="transmembrane region" description="Helical" evidence="1">
    <location>
        <begin position="229"/>
        <end position="250"/>
    </location>
</feature>
<protein>
    <submittedName>
        <fullName evidence="3">Acyltransferase</fullName>
    </submittedName>
</protein>
<dbReference type="AlphaFoldDB" id="A0A0D0MUS6"/>
<accession>A0A0D0MUS6</accession>
<evidence type="ECO:0000313" key="4">
    <source>
        <dbReference type="Proteomes" id="UP000032101"/>
    </source>
</evidence>
<keyword evidence="1" id="KW-1133">Transmembrane helix</keyword>
<keyword evidence="1" id="KW-0472">Membrane</keyword>
<gene>
    <name evidence="3" type="ORF">RL74_11470</name>
</gene>
<keyword evidence="3" id="KW-0012">Acyltransferase</keyword>
<feature type="transmembrane region" description="Helical" evidence="1">
    <location>
        <begin position="333"/>
        <end position="351"/>
    </location>
</feature>
<feature type="transmembrane region" description="Helical" evidence="1">
    <location>
        <begin position="199"/>
        <end position="217"/>
    </location>
</feature>
<dbReference type="InterPro" id="IPR002656">
    <property type="entry name" value="Acyl_transf_3_dom"/>
</dbReference>
<organism evidence="3 4">
    <name type="scientific">Pseudomonas fluorescens</name>
    <dbReference type="NCBI Taxonomy" id="294"/>
    <lineage>
        <taxon>Bacteria</taxon>
        <taxon>Pseudomonadati</taxon>
        <taxon>Pseudomonadota</taxon>
        <taxon>Gammaproteobacteria</taxon>
        <taxon>Pseudomonadales</taxon>
        <taxon>Pseudomonadaceae</taxon>
        <taxon>Pseudomonas</taxon>
    </lineage>
</organism>
<dbReference type="Proteomes" id="UP000032101">
    <property type="component" value="Unassembled WGS sequence"/>
</dbReference>
<feature type="transmembrane region" description="Helical" evidence="1">
    <location>
        <begin position="177"/>
        <end position="193"/>
    </location>
</feature>
<dbReference type="GO" id="GO:0016020">
    <property type="term" value="C:membrane"/>
    <property type="evidence" value="ECO:0007669"/>
    <property type="project" value="TreeGrafter"/>
</dbReference>
<reference evidence="3 4" key="1">
    <citation type="submission" date="2015-01" db="EMBL/GenBank/DDBJ databases">
        <title>Draft Genome Sequence of the Biocontrol and Plant Growth-Promoting Rhizobacteria (PGPR) Pseudomonas fluorescens UM270.</title>
        <authorList>
            <person name="Hernandez-Salmeron J.E."/>
            <person name="Santoyo G."/>
            <person name="Moreno-Hagelsieb G."/>
            <person name="Hernandez-Leon R."/>
        </authorList>
    </citation>
    <scope>NUCLEOTIDE SEQUENCE [LARGE SCALE GENOMIC DNA]</scope>
    <source>
        <strain evidence="3 4">UM270</strain>
    </source>
</reference>
<feature type="transmembrane region" description="Helical" evidence="1">
    <location>
        <begin position="256"/>
        <end position="275"/>
    </location>
</feature>
<comment type="caution">
    <text evidence="3">The sequence shown here is derived from an EMBL/GenBank/DDBJ whole genome shotgun (WGS) entry which is preliminary data.</text>
</comment>
<evidence type="ECO:0000259" key="2">
    <source>
        <dbReference type="Pfam" id="PF01757"/>
    </source>
</evidence>
<name>A0A0D0MUS6_PSEFL</name>
<feature type="transmembrane region" description="Helical" evidence="1">
    <location>
        <begin position="295"/>
        <end position="313"/>
    </location>
</feature>
<feature type="transmembrane region" description="Helical" evidence="1">
    <location>
        <begin position="93"/>
        <end position="111"/>
    </location>
</feature>
<feature type="transmembrane region" description="Helical" evidence="1">
    <location>
        <begin position="46"/>
        <end position="66"/>
    </location>
</feature>
<proteinExistence type="predicted"/>
<dbReference type="Pfam" id="PF01757">
    <property type="entry name" value="Acyl_transf_3"/>
    <property type="match status" value="1"/>
</dbReference>
<dbReference type="GO" id="GO:0009103">
    <property type="term" value="P:lipopolysaccharide biosynthetic process"/>
    <property type="evidence" value="ECO:0007669"/>
    <property type="project" value="TreeGrafter"/>
</dbReference>
<dbReference type="RefSeq" id="WP_042729910.1">
    <property type="nucleotide sequence ID" value="NZ_JXNZ01000086.1"/>
</dbReference>